<dbReference type="SUPFAM" id="SSF53639">
    <property type="entry name" value="AraD/HMP-PK domain-like"/>
    <property type="match status" value="1"/>
</dbReference>
<dbReference type="OrthoDB" id="5291399at2"/>
<evidence type="ECO:0000313" key="3">
    <source>
        <dbReference type="EMBL" id="RST62748.1"/>
    </source>
</evidence>
<dbReference type="PANTHER" id="PTHR10672">
    <property type="entry name" value="ADDUCIN"/>
    <property type="match status" value="1"/>
</dbReference>
<dbReference type="SMART" id="SM01007">
    <property type="entry name" value="Aldolase_II"/>
    <property type="match status" value="1"/>
</dbReference>
<dbReference type="Gene3D" id="3.40.225.10">
    <property type="entry name" value="Class II aldolase/adducin N-terminal domain"/>
    <property type="match status" value="1"/>
</dbReference>
<organism evidence="3 4">
    <name type="scientific">Candidatus Aquarickettsia rohweri</name>
    <dbReference type="NCBI Taxonomy" id="2602574"/>
    <lineage>
        <taxon>Bacteria</taxon>
        <taxon>Pseudomonadati</taxon>
        <taxon>Pseudomonadota</taxon>
        <taxon>Alphaproteobacteria</taxon>
        <taxon>Rickettsiales</taxon>
        <taxon>Candidatus Midichloriaceae</taxon>
        <taxon>Candidatus Aquarickettsia</taxon>
    </lineage>
</organism>
<evidence type="ECO:0000313" key="4">
    <source>
        <dbReference type="Proteomes" id="UP000279470"/>
    </source>
</evidence>
<dbReference type="Proteomes" id="UP000279470">
    <property type="component" value="Unassembled WGS sequence"/>
</dbReference>
<reference evidence="4" key="1">
    <citation type="submission" date="2018-11" db="EMBL/GenBank/DDBJ databases">
        <title>Phylogenetic, genomic, and biogeographic characterization of a novel and ubiquitous marine invertebrate-associated Rickettsiales parasite, Candidatus Marinoinvertebrata rohwerii, gen. nov., sp. nov.</title>
        <authorList>
            <person name="Klinges J.G."/>
            <person name="Rosales S.M."/>
            <person name="Mcminds R."/>
            <person name="Shaver E.C."/>
            <person name="Shantz A."/>
            <person name="Peters E.C."/>
            <person name="Burkepile D.E."/>
            <person name="Silliman B.R."/>
            <person name="Vega Thurber R.L."/>
        </authorList>
    </citation>
    <scope>NUCLEOTIDE SEQUENCE [LARGE SCALE GENOMIC DNA]</scope>
    <source>
        <strain evidence="4">a_cerv_44</strain>
    </source>
</reference>
<dbReference type="PANTHER" id="PTHR10672:SF3">
    <property type="entry name" value="PROTEIN HU-LI TAI SHAO"/>
    <property type="match status" value="1"/>
</dbReference>
<gene>
    <name evidence="3" type="ORF">EIC27_05995</name>
</gene>
<dbReference type="RefSeq" id="WP_126045175.1">
    <property type="nucleotide sequence ID" value="NZ_RXFM01000097.1"/>
</dbReference>
<dbReference type="Pfam" id="PF00596">
    <property type="entry name" value="Aldolase_II"/>
    <property type="match status" value="1"/>
</dbReference>
<evidence type="ECO:0000259" key="2">
    <source>
        <dbReference type="SMART" id="SM01007"/>
    </source>
</evidence>
<dbReference type="InterPro" id="IPR001303">
    <property type="entry name" value="Aldolase_II/adducin_N"/>
</dbReference>
<dbReference type="GO" id="GO:0005856">
    <property type="term" value="C:cytoskeleton"/>
    <property type="evidence" value="ECO:0007669"/>
    <property type="project" value="TreeGrafter"/>
</dbReference>
<feature type="domain" description="Class II aldolase/adducin N-terminal" evidence="2">
    <location>
        <begin position="8"/>
        <end position="187"/>
    </location>
</feature>
<dbReference type="InterPro" id="IPR051017">
    <property type="entry name" value="Aldolase-II_Adducin_sf"/>
</dbReference>
<keyword evidence="4" id="KW-1185">Reference proteome</keyword>
<dbReference type="NCBIfam" id="NF005186">
    <property type="entry name" value="PRK06661.1"/>
    <property type="match status" value="1"/>
</dbReference>
<protein>
    <recommendedName>
        <fullName evidence="2">Class II aldolase/adducin N-terminal domain-containing protein</fullName>
    </recommendedName>
</protein>
<dbReference type="NCBIfam" id="NF005451">
    <property type="entry name" value="PRK07044.1"/>
    <property type="match status" value="1"/>
</dbReference>
<dbReference type="InterPro" id="IPR036409">
    <property type="entry name" value="Aldolase_II/adducin_N_sf"/>
</dbReference>
<accession>A0A3R9XMB2</accession>
<comment type="caution">
    <text evidence="3">The sequence shown here is derived from an EMBL/GenBank/DDBJ whole genome shotgun (WGS) entry which is preliminary data.</text>
</comment>
<dbReference type="EMBL" id="RXFM01000097">
    <property type="protein sequence ID" value="RST62748.1"/>
    <property type="molecule type" value="Genomic_DNA"/>
</dbReference>
<comment type="similarity">
    <text evidence="1">Belongs to the aldolase class II family.</text>
</comment>
<sequence length="232" mass="26484">MKDRTLKENLATAYKILAYLKMDDLTYTHLSARSSKGDTFYIYPFGMLFSEVEPTCLLEVDFSGKILEGEEYQYNKTGYIIHSIIYKNRPDINAIFHLHTIPSVAVSCMKGGLLPISQFALHFYGQVRYHNYNSLALTEDSGEQIVHDLEGKYIMFLQNHGTLTCGKNIHEAMYYTNHLEKACRVQIATLSAGKENLIFPSSEICKKSNSDLLGFEEDLGMRDWLALKRAIK</sequence>
<dbReference type="AlphaFoldDB" id="A0A3R9XMB2"/>
<proteinExistence type="inferred from homology"/>
<name>A0A3R9XMB2_9RICK</name>
<dbReference type="GO" id="GO:0051015">
    <property type="term" value="F:actin filament binding"/>
    <property type="evidence" value="ECO:0007669"/>
    <property type="project" value="TreeGrafter"/>
</dbReference>
<evidence type="ECO:0000256" key="1">
    <source>
        <dbReference type="ARBA" id="ARBA00037961"/>
    </source>
</evidence>